<accession>A0A5C6LUW2</accession>
<evidence type="ECO:0000313" key="2">
    <source>
        <dbReference type="Proteomes" id="UP000318815"/>
    </source>
</evidence>
<dbReference type="OMA" id="LWTKDMP"/>
<dbReference type="NCBIfam" id="TIGR03515">
    <property type="entry name" value="GldC"/>
    <property type="match status" value="1"/>
</dbReference>
<dbReference type="AlphaFoldDB" id="A0A5C6LUW2"/>
<dbReference type="OrthoDB" id="893422at2"/>
<dbReference type="EMBL" id="VOHS01000017">
    <property type="protein sequence ID" value="TWV99255.1"/>
    <property type="molecule type" value="Genomic_DNA"/>
</dbReference>
<dbReference type="Pfam" id="PF19937">
    <property type="entry name" value="GldC-like"/>
    <property type="match status" value="1"/>
</dbReference>
<dbReference type="RefSeq" id="WP_012788718.1">
    <property type="nucleotide sequence ID" value="NZ_VOHS01000017.1"/>
</dbReference>
<reference evidence="1 2" key="1">
    <citation type="submission" date="2019-08" db="EMBL/GenBank/DDBJ databases">
        <title>Whole genome sequencing of chitin degrading bacteria Chitinophaga pinensis YS16.</title>
        <authorList>
            <person name="Singh R.P."/>
            <person name="Manchanda G."/>
            <person name="Maurya I.K."/>
            <person name="Joshi N.K."/>
            <person name="Srivastava A.K."/>
        </authorList>
    </citation>
    <scope>NUCLEOTIDE SEQUENCE [LARGE SCALE GENOMIC DNA]</scope>
    <source>
        <strain evidence="1 2">YS-16</strain>
    </source>
</reference>
<keyword evidence="2" id="KW-1185">Reference proteome</keyword>
<organism evidence="1 2">
    <name type="scientific">Chitinophaga pinensis</name>
    <dbReference type="NCBI Taxonomy" id="79329"/>
    <lineage>
        <taxon>Bacteria</taxon>
        <taxon>Pseudomonadati</taxon>
        <taxon>Bacteroidota</taxon>
        <taxon>Chitinophagia</taxon>
        <taxon>Chitinophagales</taxon>
        <taxon>Chitinophagaceae</taxon>
        <taxon>Chitinophaga</taxon>
    </lineage>
</organism>
<protein>
    <submittedName>
        <fullName evidence="1">Gliding motility protein GldC</fullName>
    </submittedName>
</protein>
<dbReference type="Proteomes" id="UP000318815">
    <property type="component" value="Unassembled WGS sequence"/>
</dbReference>
<dbReference type="InterPro" id="IPR019854">
    <property type="entry name" value="Motility-assoc_prot_GldC"/>
</dbReference>
<proteinExistence type="predicted"/>
<comment type="caution">
    <text evidence="1">The sequence shown here is derived from an EMBL/GenBank/DDBJ whole genome shotgun (WGS) entry which is preliminary data.</text>
</comment>
<gene>
    <name evidence="1" type="primary">gldC</name>
    <name evidence="1" type="ORF">FEF09_17295</name>
</gene>
<name>A0A5C6LUW2_9BACT</name>
<sequence length="116" mass="13672">MGKTSTIQIQVGLDNDRVPEKIEWRATDSSEADRFQEAKAMMVAFWDGGDKTALRIDLWTKQMMVDEMADFFYQTMMTMADTYQRATPYKDQADDLRAFAKDFFKKFEEKQKLEQQ</sequence>
<evidence type="ECO:0000313" key="1">
    <source>
        <dbReference type="EMBL" id="TWV99255.1"/>
    </source>
</evidence>